<accession>A0A926HMB8</accession>
<feature type="transmembrane region" description="Helical" evidence="1">
    <location>
        <begin position="35"/>
        <end position="57"/>
    </location>
</feature>
<dbReference type="RefSeq" id="WP_249284019.1">
    <property type="nucleotide sequence ID" value="NZ_JACRSO010000001.1"/>
</dbReference>
<name>A0A926HMB8_9FIRM</name>
<feature type="transmembrane region" description="Helical" evidence="1">
    <location>
        <begin position="92"/>
        <end position="116"/>
    </location>
</feature>
<dbReference type="PANTHER" id="PTHR34989:SF1">
    <property type="entry name" value="PROTEIN HDED"/>
    <property type="match status" value="1"/>
</dbReference>
<feature type="transmembrane region" description="Helical" evidence="1">
    <location>
        <begin position="7"/>
        <end position="29"/>
    </location>
</feature>
<comment type="caution">
    <text evidence="2">The sequence shown here is derived from an EMBL/GenBank/DDBJ whole genome shotgun (WGS) entry which is preliminary data.</text>
</comment>
<feature type="transmembrane region" description="Helical" evidence="1">
    <location>
        <begin position="128"/>
        <end position="145"/>
    </location>
</feature>
<gene>
    <name evidence="2" type="ORF">H8699_00650</name>
</gene>
<dbReference type="Proteomes" id="UP000654279">
    <property type="component" value="Unassembled WGS sequence"/>
</dbReference>
<dbReference type="InterPro" id="IPR005325">
    <property type="entry name" value="DUF308_memb"/>
</dbReference>
<feature type="transmembrane region" description="Helical" evidence="1">
    <location>
        <begin position="151"/>
        <end position="175"/>
    </location>
</feature>
<reference evidence="2" key="1">
    <citation type="submission" date="2020-08" db="EMBL/GenBank/DDBJ databases">
        <title>Genome public.</title>
        <authorList>
            <person name="Liu C."/>
            <person name="Sun Q."/>
        </authorList>
    </citation>
    <scope>NUCLEOTIDE SEQUENCE</scope>
    <source>
        <strain evidence="2">NSJ-44</strain>
    </source>
</reference>
<evidence type="ECO:0000256" key="1">
    <source>
        <dbReference type="SAM" id="Phobius"/>
    </source>
</evidence>
<organism evidence="2 3">
    <name type="scientific">Luoshenia tenuis</name>
    <dbReference type="NCBI Taxonomy" id="2763654"/>
    <lineage>
        <taxon>Bacteria</taxon>
        <taxon>Bacillati</taxon>
        <taxon>Bacillota</taxon>
        <taxon>Clostridia</taxon>
        <taxon>Christensenellales</taxon>
        <taxon>Christensenellaceae</taxon>
        <taxon>Luoshenia</taxon>
    </lineage>
</organism>
<dbReference type="Pfam" id="PF03729">
    <property type="entry name" value="DUF308"/>
    <property type="match status" value="1"/>
</dbReference>
<keyword evidence="1" id="KW-0472">Membrane</keyword>
<keyword evidence="1" id="KW-0812">Transmembrane</keyword>
<dbReference type="EMBL" id="JACRSO010000001">
    <property type="protein sequence ID" value="MBC8527946.1"/>
    <property type="molecule type" value="Genomic_DNA"/>
</dbReference>
<dbReference type="InterPro" id="IPR052712">
    <property type="entry name" value="Acid_resist_chaperone_HdeD"/>
</dbReference>
<protein>
    <submittedName>
        <fullName evidence="2">DUF308 domain-containing protein</fullName>
    </submittedName>
</protein>
<dbReference type="PANTHER" id="PTHR34989">
    <property type="entry name" value="PROTEIN HDED"/>
    <property type="match status" value="1"/>
</dbReference>
<dbReference type="GO" id="GO:0005886">
    <property type="term" value="C:plasma membrane"/>
    <property type="evidence" value="ECO:0007669"/>
    <property type="project" value="TreeGrafter"/>
</dbReference>
<dbReference type="AlphaFoldDB" id="A0A926HMB8"/>
<evidence type="ECO:0000313" key="2">
    <source>
        <dbReference type="EMBL" id="MBC8527946.1"/>
    </source>
</evidence>
<keyword evidence="3" id="KW-1185">Reference proteome</keyword>
<proteinExistence type="predicted"/>
<evidence type="ECO:0000313" key="3">
    <source>
        <dbReference type="Proteomes" id="UP000654279"/>
    </source>
</evidence>
<keyword evidence="1" id="KW-1133">Transmembrane helix</keyword>
<sequence>MFDHFSFTKWATLLSGFLIIILGIVTLFWSTGAAALLTVPIGIALVITAVVYGLLYYASTKTDLGGKGMLLAQGLICLVIGLIFLFNPRVTLMAFSVFLGICLLVYGAITVINWIFSRKVYAHKSWGRLISGAAFVAVGLFLVLSPGGATYILTSAISLLLVAGGVSLIAEYFTWSKFLK</sequence>
<feature type="transmembrane region" description="Helical" evidence="1">
    <location>
        <begin position="69"/>
        <end position="86"/>
    </location>
</feature>